<reference evidence="1 2" key="1">
    <citation type="submission" date="2018-07" db="EMBL/GenBank/DDBJ databases">
        <title>A high quality draft genome assembly of the barn swallow (H. rustica rustica).</title>
        <authorList>
            <person name="Formenti G."/>
            <person name="Chiara M."/>
            <person name="Poveda L."/>
            <person name="Francoijs K.-J."/>
            <person name="Bonisoli-Alquati A."/>
            <person name="Canova L."/>
            <person name="Gianfranceschi L."/>
            <person name="Horner D.S."/>
            <person name="Saino N."/>
        </authorList>
    </citation>
    <scope>NUCLEOTIDE SEQUENCE [LARGE SCALE GENOMIC DNA]</scope>
    <source>
        <strain evidence="1">Chelidonia</strain>
        <tissue evidence="1">Blood</tissue>
    </source>
</reference>
<dbReference type="OrthoDB" id="416454at2759"/>
<proteinExistence type="predicted"/>
<dbReference type="Proteomes" id="UP000269221">
    <property type="component" value="Unassembled WGS sequence"/>
</dbReference>
<dbReference type="EMBL" id="QRBI01000123">
    <property type="protein sequence ID" value="RMC05369.1"/>
    <property type="molecule type" value="Genomic_DNA"/>
</dbReference>
<sequence>MSKWRAVMSGIPQGSLMGPALLNTFVSDMDHETECIQQLGVICRFAMVDLIPLIQVIHDDIKPGWDQHSFLGDTTGHQLGAAPFPTHSLGLAIRTVLNPEKSAPVQAMG</sequence>
<comment type="caution">
    <text evidence="1">The sequence shown here is derived from an EMBL/GenBank/DDBJ whole genome shotgun (WGS) entry which is preliminary data.</text>
</comment>
<organism evidence="1 2">
    <name type="scientific">Hirundo rustica rustica</name>
    <dbReference type="NCBI Taxonomy" id="333673"/>
    <lineage>
        <taxon>Eukaryota</taxon>
        <taxon>Metazoa</taxon>
        <taxon>Chordata</taxon>
        <taxon>Craniata</taxon>
        <taxon>Vertebrata</taxon>
        <taxon>Euteleostomi</taxon>
        <taxon>Archelosauria</taxon>
        <taxon>Archosauria</taxon>
        <taxon>Dinosauria</taxon>
        <taxon>Saurischia</taxon>
        <taxon>Theropoda</taxon>
        <taxon>Coelurosauria</taxon>
        <taxon>Aves</taxon>
        <taxon>Neognathae</taxon>
        <taxon>Neoaves</taxon>
        <taxon>Telluraves</taxon>
        <taxon>Australaves</taxon>
        <taxon>Passeriformes</taxon>
        <taxon>Sylvioidea</taxon>
        <taxon>Hirundinidae</taxon>
        <taxon>Hirundo</taxon>
    </lineage>
</organism>
<name>A0A3M0JWX7_HIRRU</name>
<evidence type="ECO:0008006" key="3">
    <source>
        <dbReference type="Google" id="ProtNLM"/>
    </source>
</evidence>
<dbReference type="AlphaFoldDB" id="A0A3M0JWX7"/>
<accession>A0A3M0JWX7</accession>
<evidence type="ECO:0000313" key="2">
    <source>
        <dbReference type="Proteomes" id="UP000269221"/>
    </source>
</evidence>
<evidence type="ECO:0000313" key="1">
    <source>
        <dbReference type="EMBL" id="RMC05369.1"/>
    </source>
</evidence>
<protein>
    <recommendedName>
        <fullName evidence="3">Reverse transcriptase domain-containing protein</fullName>
    </recommendedName>
</protein>
<gene>
    <name evidence="1" type="ORF">DUI87_18558</name>
</gene>
<keyword evidence="2" id="KW-1185">Reference proteome</keyword>